<evidence type="ECO:0000313" key="1">
    <source>
        <dbReference type="EMBL" id="CAI3992000.1"/>
    </source>
</evidence>
<name>A0A9P1FZ42_9DINO</name>
<dbReference type="EMBL" id="CAMXCT020001659">
    <property type="protein sequence ID" value="CAL1145375.1"/>
    <property type="molecule type" value="Genomic_DNA"/>
</dbReference>
<organism evidence="1">
    <name type="scientific">Cladocopium goreaui</name>
    <dbReference type="NCBI Taxonomy" id="2562237"/>
    <lineage>
        <taxon>Eukaryota</taxon>
        <taxon>Sar</taxon>
        <taxon>Alveolata</taxon>
        <taxon>Dinophyceae</taxon>
        <taxon>Suessiales</taxon>
        <taxon>Symbiodiniaceae</taxon>
        <taxon>Cladocopium</taxon>
    </lineage>
</organism>
<evidence type="ECO:0000313" key="2">
    <source>
        <dbReference type="EMBL" id="CAL1145375.1"/>
    </source>
</evidence>
<comment type="caution">
    <text evidence="1">The sequence shown here is derived from an EMBL/GenBank/DDBJ whole genome shotgun (WGS) entry which is preliminary data.</text>
</comment>
<dbReference type="EMBL" id="CAMXCT010001659">
    <property type="protein sequence ID" value="CAI3992000.1"/>
    <property type="molecule type" value="Genomic_DNA"/>
</dbReference>
<reference evidence="1" key="1">
    <citation type="submission" date="2022-10" db="EMBL/GenBank/DDBJ databases">
        <authorList>
            <person name="Chen Y."/>
            <person name="Dougan E. K."/>
            <person name="Chan C."/>
            <person name="Rhodes N."/>
            <person name="Thang M."/>
        </authorList>
    </citation>
    <scope>NUCLEOTIDE SEQUENCE</scope>
</reference>
<sequence>PLLLLPNFDYRILRHCSLHNLNLGIMSTANGGSLLLLADLGYFGCPETLTLRQRLAIAYKDFRYNIRMEHTFIDEDQMKWCKRLCQLSDRRNLAQSIAKKAPVRLVAMKFHINKLNKINKRREMR</sequence>
<proteinExistence type="predicted"/>
<accession>A0A9P1FZ42</accession>
<dbReference type="Proteomes" id="UP001152797">
    <property type="component" value="Unassembled WGS sequence"/>
</dbReference>
<dbReference type="AlphaFoldDB" id="A0A9P1FZ42"/>
<feature type="non-terminal residue" evidence="1">
    <location>
        <position position="1"/>
    </location>
</feature>
<protein>
    <submittedName>
        <fullName evidence="1">Uncharacterized protein</fullName>
    </submittedName>
</protein>
<reference evidence="2" key="2">
    <citation type="submission" date="2024-04" db="EMBL/GenBank/DDBJ databases">
        <authorList>
            <person name="Chen Y."/>
            <person name="Shah S."/>
            <person name="Dougan E. K."/>
            <person name="Thang M."/>
            <person name="Chan C."/>
        </authorList>
    </citation>
    <scope>NUCLEOTIDE SEQUENCE [LARGE SCALE GENOMIC DNA]</scope>
</reference>
<dbReference type="EMBL" id="CAMXCT030001659">
    <property type="protein sequence ID" value="CAL4779312.1"/>
    <property type="molecule type" value="Genomic_DNA"/>
</dbReference>
<evidence type="ECO:0000313" key="3">
    <source>
        <dbReference type="Proteomes" id="UP001152797"/>
    </source>
</evidence>
<keyword evidence="3" id="KW-1185">Reference proteome</keyword>
<gene>
    <name evidence="1" type="ORF">C1SCF055_LOCUS18859</name>
</gene>